<name>A0ABV6MNQ9_9PSEU</name>
<reference evidence="1 2" key="1">
    <citation type="submission" date="2024-09" db="EMBL/GenBank/DDBJ databases">
        <authorList>
            <person name="Sun Q."/>
            <person name="Mori K."/>
        </authorList>
    </citation>
    <scope>NUCLEOTIDE SEQUENCE [LARGE SCALE GENOMIC DNA]</scope>
    <source>
        <strain evidence="1 2">TBRC 1432</strain>
    </source>
</reference>
<keyword evidence="2" id="KW-1185">Reference proteome</keyword>
<dbReference type="RefSeq" id="WP_273942020.1">
    <property type="nucleotide sequence ID" value="NZ_CP097263.1"/>
</dbReference>
<organism evidence="1 2">
    <name type="scientific">Kutzneria chonburiensis</name>
    <dbReference type="NCBI Taxonomy" id="1483604"/>
    <lineage>
        <taxon>Bacteria</taxon>
        <taxon>Bacillati</taxon>
        <taxon>Actinomycetota</taxon>
        <taxon>Actinomycetes</taxon>
        <taxon>Pseudonocardiales</taxon>
        <taxon>Pseudonocardiaceae</taxon>
        <taxon>Kutzneria</taxon>
    </lineage>
</organism>
<dbReference type="Proteomes" id="UP001589810">
    <property type="component" value="Unassembled WGS sequence"/>
</dbReference>
<sequence length="192" mass="20926">MTTPLPVPADEEVAAAVFASHIARVSASAQARAQGWVFTPIDPLHAVVTVAATRATGEKDLYYVLLGAEYYDSYPPTTSFVCPPANGAVEGTSLDQWKQARKGGRWFPLAEGLSWFAVHDSYQFQFPSEDAYSSPRQLVCCSATFEYYISGHNPTESQRWRQGRHTLAATLDRIQEALDSANYGGPSGADDS</sequence>
<proteinExistence type="predicted"/>
<accession>A0ABV6MNQ9</accession>
<comment type="caution">
    <text evidence="1">The sequence shown here is derived from an EMBL/GenBank/DDBJ whole genome shotgun (WGS) entry which is preliminary data.</text>
</comment>
<evidence type="ECO:0000313" key="2">
    <source>
        <dbReference type="Proteomes" id="UP001589810"/>
    </source>
</evidence>
<gene>
    <name evidence="1" type="ORF">ACFFH7_10640</name>
</gene>
<protein>
    <submittedName>
        <fullName evidence="1">Uncharacterized protein</fullName>
    </submittedName>
</protein>
<dbReference type="EMBL" id="JBHLUD010000002">
    <property type="protein sequence ID" value="MFC0541940.1"/>
    <property type="molecule type" value="Genomic_DNA"/>
</dbReference>
<evidence type="ECO:0000313" key="1">
    <source>
        <dbReference type="EMBL" id="MFC0541940.1"/>
    </source>
</evidence>